<dbReference type="GO" id="GO:0004496">
    <property type="term" value="F:mevalonate kinase activity"/>
    <property type="evidence" value="ECO:0007669"/>
    <property type="project" value="InterPro"/>
</dbReference>
<keyword evidence="4" id="KW-0460">Magnesium</keyword>
<evidence type="ECO:0000313" key="7">
    <source>
        <dbReference type="Proteomes" id="UP000011976"/>
    </source>
</evidence>
<gene>
    <name evidence="6" type="ORF">PANT_16c00030</name>
</gene>
<dbReference type="PANTHER" id="PTHR43290:SF2">
    <property type="entry name" value="MEVALONATE KINASE"/>
    <property type="match status" value="1"/>
</dbReference>
<dbReference type="GO" id="GO:0016829">
    <property type="term" value="F:lyase activity"/>
    <property type="evidence" value="ECO:0007669"/>
    <property type="project" value="UniProtKB-KW"/>
</dbReference>
<reference evidence="7" key="1">
    <citation type="journal article" date="2013" name="Genome Announc.">
        <title>Genome sequence of the basidiomycetous yeast Pseudozyma antarctica T-34, a producer of the glycolipid biosurfactants mannosylerythritol lipids.</title>
        <authorList>
            <person name="Morita T."/>
            <person name="Koike H."/>
            <person name="Koyama Y."/>
            <person name="Hagiwara H."/>
            <person name="Ito E."/>
            <person name="Fukuoka T."/>
            <person name="Imura T."/>
            <person name="Machida M."/>
            <person name="Kitamoto D."/>
        </authorList>
    </citation>
    <scope>NUCLEOTIDE SEQUENCE [LARGE SCALE GENOMIC DNA]</scope>
    <source>
        <strain evidence="7">T-34</strain>
    </source>
</reference>
<dbReference type="Gene3D" id="3.30.70.890">
    <property type="entry name" value="GHMP kinase, C-terminal domain"/>
    <property type="match status" value="1"/>
</dbReference>
<feature type="non-terminal residue" evidence="6">
    <location>
        <position position="1"/>
    </location>
</feature>
<protein>
    <submittedName>
        <fullName evidence="6">Cystathionine beta-lyases</fullName>
    </submittedName>
</protein>
<dbReference type="InterPro" id="IPR036554">
    <property type="entry name" value="GHMP_kinase_C_sf"/>
</dbReference>
<evidence type="ECO:0000256" key="3">
    <source>
        <dbReference type="ARBA" id="ARBA00022777"/>
    </source>
</evidence>
<dbReference type="Pfam" id="PF08544">
    <property type="entry name" value="GHMP_kinases_C"/>
    <property type="match status" value="1"/>
</dbReference>
<evidence type="ECO:0000256" key="4">
    <source>
        <dbReference type="ARBA" id="ARBA00022842"/>
    </source>
</evidence>
<evidence type="ECO:0000256" key="2">
    <source>
        <dbReference type="ARBA" id="ARBA00022679"/>
    </source>
</evidence>
<keyword evidence="1" id="KW-0963">Cytoplasm</keyword>
<feature type="domain" description="GHMP kinase C-terminal" evidence="5">
    <location>
        <begin position="2"/>
        <end position="61"/>
    </location>
</feature>
<dbReference type="InterPro" id="IPR006205">
    <property type="entry name" value="Mev_gal_kin"/>
</dbReference>
<dbReference type="Proteomes" id="UP000011976">
    <property type="component" value="Unassembled WGS sequence"/>
</dbReference>
<keyword evidence="2" id="KW-0808">Transferase</keyword>
<accession>M9LY15</accession>
<sequence>ITLNHAELVALEVSHPALELIKNKTEAFGAGELATKLTGAGGGGCAVTLLPDAFEQDKVRELVGELSDAGFKCYETRVGGDGFGVRLPTSAEDAAEARIRFQQVNLSAELADWAEAQQGWVFA</sequence>
<keyword evidence="3" id="KW-0418">Kinase</keyword>
<proteinExistence type="predicted"/>
<dbReference type="EMBL" id="DF196782">
    <property type="protein sequence ID" value="GAC75534.1"/>
    <property type="molecule type" value="Genomic_DNA"/>
</dbReference>
<dbReference type="AlphaFoldDB" id="M9LY15"/>
<evidence type="ECO:0000313" key="6">
    <source>
        <dbReference type="EMBL" id="GAC75534.1"/>
    </source>
</evidence>
<keyword evidence="6" id="KW-0456">Lyase</keyword>
<dbReference type="GO" id="GO:0019287">
    <property type="term" value="P:isopentenyl diphosphate biosynthetic process, mevalonate pathway"/>
    <property type="evidence" value="ECO:0007669"/>
    <property type="project" value="TreeGrafter"/>
</dbReference>
<organism evidence="6 7">
    <name type="scientific">Pseudozyma antarctica (strain T-34)</name>
    <name type="common">Yeast</name>
    <name type="synonym">Candida antarctica</name>
    <dbReference type="NCBI Taxonomy" id="1151754"/>
    <lineage>
        <taxon>Eukaryota</taxon>
        <taxon>Fungi</taxon>
        <taxon>Dikarya</taxon>
        <taxon>Basidiomycota</taxon>
        <taxon>Ustilaginomycotina</taxon>
        <taxon>Ustilaginomycetes</taxon>
        <taxon>Ustilaginales</taxon>
        <taxon>Ustilaginaceae</taxon>
        <taxon>Moesziomyces</taxon>
    </lineage>
</organism>
<name>M9LY15_PSEA3</name>
<dbReference type="GO" id="GO:0005524">
    <property type="term" value="F:ATP binding"/>
    <property type="evidence" value="ECO:0007669"/>
    <property type="project" value="InterPro"/>
</dbReference>
<dbReference type="InterPro" id="IPR013750">
    <property type="entry name" value="GHMP_kinase_C_dom"/>
</dbReference>
<evidence type="ECO:0000259" key="5">
    <source>
        <dbReference type="Pfam" id="PF08544"/>
    </source>
</evidence>
<evidence type="ECO:0000256" key="1">
    <source>
        <dbReference type="ARBA" id="ARBA00022490"/>
    </source>
</evidence>
<dbReference type="SUPFAM" id="SSF55060">
    <property type="entry name" value="GHMP Kinase, C-terminal domain"/>
    <property type="match status" value="1"/>
</dbReference>
<dbReference type="PANTHER" id="PTHR43290">
    <property type="entry name" value="MEVALONATE KINASE"/>
    <property type="match status" value="1"/>
</dbReference>
<dbReference type="GO" id="GO:0005829">
    <property type="term" value="C:cytosol"/>
    <property type="evidence" value="ECO:0007669"/>
    <property type="project" value="TreeGrafter"/>
</dbReference>